<organism evidence="1">
    <name type="scientific">Solanum chacoense</name>
    <name type="common">Chaco potato</name>
    <dbReference type="NCBI Taxonomy" id="4108"/>
    <lineage>
        <taxon>Eukaryota</taxon>
        <taxon>Viridiplantae</taxon>
        <taxon>Streptophyta</taxon>
        <taxon>Embryophyta</taxon>
        <taxon>Tracheophyta</taxon>
        <taxon>Spermatophyta</taxon>
        <taxon>Magnoliopsida</taxon>
        <taxon>eudicotyledons</taxon>
        <taxon>Gunneridae</taxon>
        <taxon>Pentapetalae</taxon>
        <taxon>asterids</taxon>
        <taxon>lamiids</taxon>
        <taxon>Solanales</taxon>
        <taxon>Solanaceae</taxon>
        <taxon>Solanoideae</taxon>
        <taxon>Solaneae</taxon>
        <taxon>Solanum</taxon>
    </lineage>
</organism>
<sequence length="69" mass="7918">MYFCTNPLRCTDYPSKREDQEAVEQIIKILSPPTKQSKQIYPSESSIVCHEGSCFCRVLIQKLEGIHSL</sequence>
<dbReference type="EMBL" id="GEDG01033015">
    <property type="protein sequence ID" value="JAP10493.1"/>
    <property type="molecule type" value="Transcribed_RNA"/>
</dbReference>
<proteinExistence type="predicted"/>
<name>A0A0V0GRQ6_SOLCH</name>
<protein>
    <submittedName>
        <fullName evidence="1">Putative ovule protein</fullName>
    </submittedName>
</protein>
<evidence type="ECO:0000313" key="1">
    <source>
        <dbReference type="EMBL" id="JAP10493.1"/>
    </source>
</evidence>
<accession>A0A0V0GRQ6</accession>
<dbReference type="AlphaFoldDB" id="A0A0V0GRQ6"/>
<reference evidence="1" key="1">
    <citation type="submission" date="2015-12" db="EMBL/GenBank/DDBJ databases">
        <title>Gene expression during late stages of embryo sac development: a critical building block for successful pollen-pistil interactions.</title>
        <authorList>
            <person name="Liu Y."/>
            <person name="Joly V."/>
            <person name="Sabar M."/>
            <person name="Matton D.P."/>
        </authorList>
    </citation>
    <scope>NUCLEOTIDE SEQUENCE</scope>
</reference>